<dbReference type="Proteomes" id="UP000008068">
    <property type="component" value="Unassembled WGS sequence"/>
</dbReference>
<feature type="compositionally biased region" description="Low complexity" evidence="1">
    <location>
        <begin position="9"/>
        <end position="29"/>
    </location>
</feature>
<dbReference type="HOGENOM" id="CLU_1929415_0_0_1"/>
<dbReference type="AlphaFoldDB" id="G0NS46"/>
<dbReference type="InParanoid" id="G0NS46"/>
<evidence type="ECO:0000313" key="3">
    <source>
        <dbReference type="Proteomes" id="UP000008068"/>
    </source>
</evidence>
<keyword evidence="3" id="KW-1185">Reference proteome</keyword>
<feature type="region of interest" description="Disordered" evidence="1">
    <location>
        <begin position="112"/>
        <end position="131"/>
    </location>
</feature>
<evidence type="ECO:0000256" key="1">
    <source>
        <dbReference type="SAM" id="MobiDB-lite"/>
    </source>
</evidence>
<dbReference type="EMBL" id="GL379935">
    <property type="protein sequence ID" value="EGT36441.1"/>
    <property type="molecule type" value="Genomic_DNA"/>
</dbReference>
<gene>
    <name evidence="2" type="ORF">CAEBREN_01987</name>
</gene>
<name>G0NS46_CAEBE</name>
<reference evidence="3" key="1">
    <citation type="submission" date="2011-07" db="EMBL/GenBank/DDBJ databases">
        <authorList>
            <consortium name="Caenorhabditis brenneri Sequencing and Analysis Consortium"/>
            <person name="Wilson R.K."/>
        </authorList>
    </citation>
    <scope>NUCLEOTIDE SEQUENCE [LARGE SCALE GENOMIC DNA]</scope>
    <source>
        <strain evidence="3">PB2801</strain>
    </source>
</reference>
<feature type="region of interest" description="Disordered" evidence="1">
    <location>
        <begin position="1"/>
        <end position="56"/>
    </location>
</feature>
<evidence type="ECO:0000313" key="2">
    <source>
        <dbReference type="EMBL" id="EGT36441.1"/>
    </source>
</evidence>
<accession>G0NS46</accession>
<feature type="compositionally biased region" description="Polar residues" evidence="1">
    <location>
        <begin position="122"/>
        <end position="131"/>
    </location>
</feature>
<organism evidence="3">
    <name type="scientific">Caenorhabditis brenneri</name>
    <name type="common">Nematode worm</name>
    <dbReference type="NCBI Taxonomy" id="135651"/>
    <lineage>
        <taxon>Eukaryota</taxon>
        <taxon>Metazoa</taxon>
        <taxon>Ecdysozoa</taxon>
        <taxon>Nematoda</taxon>
        <taxon>Chromadorea</taxon>
        <taxon>Rhabditida</taxon>
        <taxon>Rhabditina</taxon>
        <taxon>Rhabditomorpha</taxon>
        <taxon>Rhabditoidea</taxon>
        <taxon>Rhabditidae</taxon>
        <taxon>Peloderinae</taxon>
        <taxon>Caenorhabditis</taxon>
    </lineage>
</organism>
<protein>
    <submittedName>
        <fullName evidence="2">Uncharacterized protein</fullName>
    </submittedName>
</protein>
<proteinExistence type="predicted"/>
<sequence>MSSATHQYGSLTGTPGTSSNSGTGKSPSKLRNVRGIAKEMRKPKASATKSQMRARGRQSIWCTLEAWSSPDDKEMPSTIAAELRSISTQSTNLCHTSSISTYSTQLPLQLNSHNSRRMPCSTHGNYTEPGT</sequence>